<proteinExistence type="predicted"/>
<name>A0AC61NEB0_9BACT</name>
<evidence type="ECO:0000313" key="2">
    <source>
        <dbReference type="Proteomes" id="UP000826212"/>
    </source>
</evidence>
<keyword evidence="2" id="KW-1185">Reference proteome</keyword>
<evidence type="ECO:0000313" key="1">
    <source>
        <dbReference type="EMBL" id="QZE13916.1"/>
    </source>
</evidence>
<reference evidence="1" key="1">
    <citation type="submission" date="2021-08" db="EMBL/GenBank/DDBJ databases">
        <title>Novel anaerobic bacterium isolated from sea squirt in East Sea, Republic of Korea.</title>
        <authorList>
            <person name="Nguyen T.H."/>
            <person name="Li Z."/>
            <person name="Lee Y.-J."/>
            <person name="Ko J."/>
            <person name="Kim S.-G."/>
        </authorList>
    </citation>
    <scope>NUCLEOTIDE SEQUENCE</scope>
    <source>
        <strain evidence="1">KCTC 25031</strain>
    </source>
</reference>
<protein>
    <submittedName>
        <fullName evidence="1">Uncharacterized protein</fullName>
    </submittedName>
</protein>
<gene>
    <name evidence="1" type="ORF">K4L44_15440</name>
</gene>
<dbReference type="Proteomes" id="UP000826212">
    <property type="component" value="Chromosome"/>
</dbReference>
<organism evidence="1 2">
    <name type="scientific">Halosquirtibacter laminarini</name>
    <dbReference type="NCBI Taxonomy" id="3374600"/>
    <lineage>
        <taxon>Bacteria</taxon>
        <taxon>Pseudomonadati</taxon>
        <taxon>Bacteroidota</taxon>
        <taxon>Bacteroidia</taxon>
        <taxon>Marinilabiliales</taxon>
        <taxon>Prolixibacteraceae</taxon>
        <taxon>Halosquirtibacter</taxon>
    </lineage>
</organism>
<sequence>MKTAITLQNNFISPLFQSRQNNSNPQNRLSKWSKVSLYLDSCANTTRAIRLMTVGILLTFTILTFTSLMTTELNNDLILGGLSILIFSMSLLEKKYIDRSERLKKYIYSR</sequence>
<accession>A0AC61NEB0</accession>
<dbReference type="EMBL" id="CP081303">
    <property type="protein sequence ID" value="QZE13916.1"/>
    <property type="molecule type" value="Genomic_DNA"/>
</dbReference>